<dbReference type="SUPFAM" id="SSF51735">
    <property type="entry name" value="NAD(P)-binding Rossmann-fold domains"/>
    <property type="match status" value="1"/>
</dbReference>
<dbReference type="InterPro" id="IPR036291">
    <property type="entry name" value="NAD(P)-bd_dom_sf"/>
</dbReference>
<dbReference type="InterPro" id="IPR001509">
    <property type="entry name" value="Epimerase_deHydtase"/>
</dbReference>
<dbReference type="EMBL" id="FOMO01000002">
    <property type="protein sequence ID" value="SFD48578.1"/>
    <property type="molecule type" value="Genomic_DNA"/>
</dbReference>
<evidence type="ECO:0000313" key="3">
    <source>
        <dbReference type="Proteomes" id="UP000243950"/>
    </source>
</evidence>
<dbReference type="Proteomes" id="UP000243950">
    <property type="component" value="Unassembled WGS sequence"/>
</dbReference>
<evidence type="ECO:0000259" key="1">
    <source>
        <dbReference type="Pfam" id="PF01370"/>
    </source>
</evidence>
<reference evidence="3" key="1">
    <citation type="submission" date="2016-10" db="EMBL/GenBank/DDBJ databases">
        <authorList>
            <person name="Varghese N."/>
            <person name="Submissions S."/>
        </authorList>
    </citation>
    <scope>NUCLEOTIDE SEQUENCE [LARGE SCALE GENOMIC DNA]</scope>
    <source>
        <strain evidence="3">JCM 2783</strain>
    </source>
</reference>
<dbReference type="PANTHER" id="PTHR48079:SF6">
    <property type="entry name" value="NAD(P)-BINDING DOMAIN-CONTAINING PROTEIN-RELATED"/>
    <property type="match status" value="1"/>
</dbReference>
<dbReference type="Gene3D" id="3.40.50.720">
    <property type="entry name" value="NAD(P)-binding Rossmann-like Domain"/>
    <property type="match status" value="1"/>
</dbReference>
<sequence>MAECARLLVTGAAGFIGSALIARLVTEPHWMVVASVRTRGKPFAPDVDVVSVGSIDGTTNWSVPLQGTHAVVHTAAVAHIRKVHTAEQLAWLRRVNVDGTLALARQAAAAGVKRFVFISSIGVNGNANIRPYTAQDPAQPVEPYAQSKWEAEQGLWRVQQETGMEVVSIRPPLVYGPNAPGNFSSLVRWIGQGIPLPLGAVHNRRSLVGIDNLVDLIVRCVDHPSAANNVFLAGDGRALSTSELLRLVGEAMEKPARLIPVPAAALQLGATLLGRKAMGQRLLGSLQVDISHTCETLDWQPPFTVEEGLRRCFSPLG</sequence>
<feature type="domain" description="NAD-dependent epimerase/dehydratase" evidence="1">
    <location>
        <begin position="8"/>
        <end position="228"/>
    </location>
</feature>
<keyword evidence="3" id="KW-1185">Reference proteome</keyword>
<evidence type="ECO:0000313" key="2">
    <source>
        <dbReference type="EMBL" id="SFD48578.1"/>
    </source>
</evidence>
<gene>
    <name evidence="2" type="ORF">SAMN05216372_1021</name>
</gene>
<dbReference type="RefSeq" id="WP_093501261.1">
    <property type="nucleotide sequence ID" value="NZ_BSSG01000002.1"/>
</dbReference>
<dbReference type="PANTHER" id="PTHR48079">
    <property type="entry name" value="PROTEIN YEEZ"/>
    <property type="match status" value="1"/>
</dbReference>
<organism evidence="2 3">
    <name type="scientific">Pseudomonas straminea</name>
    <dbReference type="NCBI Taxonomy" id="47882"/>
    <lineage>
        <taxon>Bacteria</taxon>
        <taxon>Pseudomonadati</taxon>
        <taxon>Pseudomonadota</taxon>
        <taxon>Gammaproteobacteria</taxon>
        <taxon>Pseudomonadales</taxon>
        <taxon>Pseudomonadaceae</taxon>
        <taxon>Phytopseudomonas</taxon>
    </lineage>
</organism>
<dbReference type="AlphaFoldDB" id="A0A1I1SUZ2"/>
<dbReference type="InterPro" id="IPR051783">
    <property type="entry name" value="NAD(P)-dependent_oxidoreduct"/>
</dbReference>
<accession>A0A1I1SUZ2</accession>
<dbReference type="GO" id="GO:0004029">
    <property type="term" value="F:aldehyde dehydrogenase (NAD+) activity"/>
    <property type="evidence" value="ECO:0007669"/>
    <property type="project" value="TreeGrafter"/>
</dbReference>
<dbReference type="Pfam" id="PF01370">
    <property type="entry name" value="Epimerase"/>
    <property type="match status" value="1"/>
</dbReference>
<dbReference type="GO" id="GO:0005737">
    <property type="term" value="C:cytoplasm"/>
    <property type="evidence" value="ECO:0007669"/>
    <property type="project" value="TreeGrafter"/>
</dbReference>
<proteinExistence type="predicted"/>
<name>A0A1I1SUZ2_PSEOC</name>
<protein>
    <submittedName>
        <fullName evidence="2">Nucleoside-diphosphate-sugar epimerase</fullName>
    </submittedName>
</protein>